<dbReference type="InterPro" id="IPR045857">
    <property type="entry name" value="O16G_dom_2"/>
</dbReference>
<keyword evidence="2" id="KW-0378">Hydrolase</keyword>
<dbReference type="SUPFAM" id="SSF81296">
    <property type="entry name" value="E set domains"/>
    <property type="match status" value="1"/>
</dbReference>
<dbReference type="GO" id="GO:0005975">
    <property type="term" value="P:carbohydrate metabolic process"/>
    <property type="evidence" value="ECO:0007669"/>
    <property type="project" value="InterPro"/>
</dbReference>
<reference evidence="5" key="2">
    <citation type="journal article" date="2021" name="PeerJ">
        <title>Extensive microbial diversity within the chicken gut microbiome revealed by metagenomics and culture.</title>
        <authorList>
            <person name="Gilroy R."/>
            <person name="Ravi A."/>
            <person name="Getino M."/>
            <person name="Pursley I."/>
            <person name="Horton D.L."/>
            <person name="Alikhan N.F."/>
            <person name="Baker D."/>
            <person name="Gharbi K."/>
            <person name="Hall N."/>
            <person name="Watson M."/>
            <person name="Adriaenssens E.M."/>
            <person name="Foster-Nyarko E."/>
            <person name="Jarju S."/>
            <person name="Secka A."/>
            <person name="Antonio M."/>
            <person name="Oren A."/>
            <person name="Chaudhuri R.R."/>
            <person name="La Ragione R."/>
            <person name="Hildebrand F."/>
            <person name="Pallen M.J."/>
        </authorList>
    </citation>
    <scope>NUCLEOTIDE SEQUENCE</scope>
    <source>
        <strain evidence="5">CHK190-19873</strain>
    </source>
</reference>
<dbReference type="InterPro" id="IPR004185">
    <property type="entry name" value="Glyco_hydro_13_lg-like_dom"/>
</dbReference>
<comment type="caution">
    <text evidence="5">The sequence shown here is derived from an EMBL/GenBank/DDBJ whole genome shotgun (WGS) entry which is preliminary data.</text>
</comment>
<evidence type="ECO:0000256" key="2">
    <source>
        <dbReference type="ARBA" id="ARBA00022801"/>
    </source>
</evidence>
<dbReference type="SMART" id="SM00642">
    <property type="entry name" value="Aamy"/>
    <property type="match status" value="1"/>
</dbReference>
<gene>
    <name evidence="5" type="ORF">IAB44_16885</name>
</gene>
<dbReference type="EMBL" id="DVIQ01000114">
    <property type="protein sequence ID" value="HIS33198.1"/>
    <property type="molecule type" value="Genomic_DNA"/>
</dbReference>
<evidence type="ECO:0000313" key="5">
    <source>
        <dbReference type="EMBL" id="HIS33198.1"/>
    </source>
</evidence>
<dbReference type="AlphaFoldDB" id="A0A9D1JLV9"/>
<dbReference type="Pfam" id="PF02903">
    <property type="entry name" value="Alpha-amylase_N"/>
    <property type="match status" value="1"/>
</dbReference>
<comment type="similarity">
    <text evidence="1">Belongs to the glycosyl hydrolase 13 family.</text>
</comment>
<evidence type="ECO:0000313" key="6">
    <source>
        <dbReference type="Proteomes" id="UP000823935"/>
    </source>
</evidence>
<sequence>MDRAAVLHIPLSQYAYATSEYELTIRLRAKKGDLSRCTLYAADRVCRTTPVRFTEISMWVCAVDECFDYYEADLKLPYNRICYYFLLEKGDEWTYYYADHFTQKLPDRMAAGKTTDGRSEYYQYPFILRTEIPDVPKWFKNTVVYNIFPDSFASGKRALRQETRQAVLGNGNIVRGRLGGTLRGITENLDYINKLGFRCLYLNPVFTAGEYHKYDVIDYYHIDPCLGTEADFRELVESAHERGMRIIIDGVFNHCSWRFFAFEDVIRNGEASRYKDWFYNLTFPVRRPDNPIEIPGYTCFAYERKMPKLNTSNREVQHYFAGVGAYWIEKYHVDGWRLDVANEISREFWAAFRSAVKEVNQEAVLIGEVWENAQTWLRGDAFDSTMNYEFRRICLDYLAAEEPDACMAAYEFEKMRLRYPDAIVKGQLNLLDSHDVPRFLSMCGGDRERWKLGCILLMLMPGVPSLFYGDECAAEGVMEDEYRQPMPWNSTDTLCAFVEELIAIRNRYLDEKTEYRPLWALIQKGMFAFERKGKNQTLRVLINAGTDPVSCPVMQGEKVLMDSGSSEAPHSVSGKGYRITLIGQRNTGALSPA</sequence>
<dbReference type="PANTHER" id="PTHR10357">
    <property type="entry name" value="ALPHA-AMYLASE FAMILY MEMBER"/>
    <property type="match status" value="1"/>
</dbReference>
<reference evidence="5" key="1">
    <citation type="submission" date="2020-10" db="EMBL/GenBank/DDBJ databases">
        <authorList>
            <person name="Gilroy R."/>
        </authorList>
    </citation>
    <scope>NUCLEOTIDE SEQUENCE</scope>
    <source>
        <strain evidence="5">CHK190-19873</strain>
    </source>
</reference>
<evidence type="ECO:0000259" key="4">
    <source>
        <dbReference type="SMART" id="SM00642"/>
    </source>
</evidence>
<dbReference type="PANTHER" id="PTHR10357:SF210">
    <property type="entry name" value="MALTODEXTRIN GLUCOSIDASE"/>
    <property type="match status" value="1"/>
</dbReference>
<accession>A0A9D1JLV9</accession>
<dbReference type="InterPro" id="IPR017853">
    <property type="entry name" value="GH"/>
</dbReference>
<dbReference type="Gene3D" id="3.20.20.80">
    <property type="entry name" value="Glycosidases"/>
    <property type="match status" value="1"/>
</dbReference>
<dbReference type="CDD" id="cd02857">
    <property type="entry name" value="E_set_CDase_PDE_N"/>
    <property type="match status" value="1"/>
</dbReference>
<dbReference type="InterPro" id="IPR006047">
    <property type="entry name" value="GH13_cat_dom"/>
</dbReference>
<feature type="domain" description="Glycosyl hydrolase family 13 catalytic" evidence="4">
    <location>
        <begin position="146"/>
        <end position="505"/>
    </location>
</feature>
<protein>
    <submittedName>
        <fullName evidence="5">Alpha-glycosidase</fullName>
    </submittedName>
</protein>
<dbReference type="Proteomes" id="UP000823935">
    <property type="component" value="Unassembled WGS sequence"/>
</dbReference>
<dbReference type="InterPro" id="IPR013783">
    <property type="entry name" value="Ig-like_fold"/>
</dbReference>
<dbReference type="CDD" id="cd11338">
    <property type="entry name" value="AmyAc_CMD"/>
    <property type="match status" value="1"/>
</dbReference>
<dbReference type="Gene3D" id="2.60.40.10">
    <property type="entry name" value="Immunoglobulins"/>
    <property type="match status" value="1"/>
</dbReference>
<evidence type="ECO:0000256" key="3">
    <source>
        <dbReference type="ARBA" id="ARBA00023295"/>
    </source>
</evidence>
<keyword evidence="3" id="KW-0326">Glycosidase</keyword>
<dbReference type="Pfam" id="PF00128">
    <property type="entry name" value="Alpha-amylase"/>
    <property type="match status" value="1"/>
</dbReference>
<organism evidence="5 6">
    <name type="scientific">Candidatus Limivivens intestinipullorum</name>
    <dbReference type="NCBI Taxonomy" id="2840858"/>
    <lineage>
        <taxon>Bacteria</taxon>
        <taxon>Bacillati</taxon>
        <taxon>Bacillota</taxon>
        <taxon>Clostridia</taxon>
        <taxon>Lachnospirales</taxon>
        <taxon>Lachnospiraceae</taxon>
        <taxon>Lachnospiraceae incertae sedis</taxon>
        <taxon>Candidatus Limivivens</taxon>
    </lineage>
</organism>
<dbReference type="Gene3D" id="3.90.400.10">
    <property type="entry name" value="Oligo-1,6-glucosidase, Domain 2"/>
    <property type="match status" value="1"/>
</dbReference>
<dbReference type="InterPro" id="IPR014756">
    <property type="entry name" value="Ig_E-set"/>
</dbReference>
<dbReference type="GO" id="GO:0004553">
    <property type="term" value="F:hydrolase activity, hydrolyzing O-glycosyl compounds"/>
    <property type="evidence" value="ECO:0007669"/>
    <property type="project" value="InterPro"/>
</dbReference>
<proteinExistence type="inferred from homology"/>
<dbReference type="SUPFAM" id="SSF51445">
    <property type="entry name" value="(Trans)glycosidases"/>
    <property type="match status" value="1"/>
</dbReference>
<name>A0A9D1JLV9_9FIRM</name>
<evidence type="ECO:0000256" key="1">
    <source>
        <dbReference type="ARBA" id="ARBA00008061"/>
    </source>
</evidence>